<feature type="compositionally biased region" description="Acidic residues" evidence="1">
    <location>
        <begin position="2018"/>
        <end position="2036"/>
    </location>
</feature>
<protein>
    <submittedName>
        <fullName evidence="2">Uncharacterized protein</fullName>
    </submittedName>
</protein>
<feature type="compositionally biased region" description="Acidic residues" evidence="1">
    <location>
        <begin position="2316"/>
        <end position="2330"/>
    </location>
</feature>
<name>A0ABD5QVV1_9EURY</name>
<keyword evidence="3" id="KW-1185">Reference proteome</keyword>
<feature type="region of interest" description="Disordered" evidence="1">
    <location>
        <begin position="949"/>
        <end position="968"/>
    </location>
</feature>
<dbReference type="RefSeq" id="WP_122106794.1">
    <property type="nucleotide sequence ID" value="NZ_JBHSKV010000023.1"/>
</dbReference>
<gene>
    <name evidence="2" type="ORF">ACFPJA_16110</name>
</gene>
<organism evidence="2 3">
    <name type="scientific">Halorubrum glutamatedens</name>
    <dbReference type="NCBI Taxonomy" id="2707018"/>
    <lineage>
        <taxon>Archaea</taxon>
        <taxon>Methanobacteriati</taxon>
        <taxon>Methanobacteriota</taxon>
        <taxon>Stenosarchaea group</taxon>
        <taxon>Halobacteria</taxon>
        <taxon>Halobacteriales</taxon>
        <taxon>Haloferacaceae</taxon>
        <taxon>Halorubrum</taxon>
    </lineage>
</organism>
<feature type="region of interest" description="Disordered" evidence="1">
    <location>
        <begin position="2634"/>
        <end position="2663"/>
    </location>
</feature>
<accession>A0ABD5QVV1</accession>
<evidence type="ECO:0000256" key="1">
    <source>
        <dbReference type="SAM" id="MobiDB-lite"/>
    </source>
</evidence>
<feature type="region of interest" description="Disordered" evidence="1">
    <location>
        <begin position="888"/>
        <end position="923"/>
    </location>
</feature>
<reference evidence="2 3" key="1">
    <citation type="journal article" date="2019" name="Int. J. Syst. Evol. Microbiol.">
        <title>The Global Catalogue of Microorganisms (GCM) 10K type strain sequencing project: providing services to taxonomists for standard genome sequencing and annotation.</title>
        <authorList>
            <consortium name="The Broad Institute Genomics Platform"/>
            <consortium name="The Broad Institute Genome Sequencing Center for Infectious Disease"/>
            <person name="Wu L."/>
            <person name="Ma J."/>
        </authorList>
    </citation>
    <scope>NUCLEOTIDE SEQUENCE [LARGE SCALE GENOMIC DNA]</scope>
    <source>
        <strain evidence="2 3">CGMCC 1.16026</strain>
    </source>
</reference>
<feature type="region of interest" description="Disordered" evidence="1">
    <location>
        <begin position="1317"/>
        <end position="1340"/>
    </location>
</feature>
<evidence type="ECO:0000313" key="3">
    <source>
        <dbReference type="Proteomes" id="UP001596145"/>
    </source>
</evidence>
<sequence length="2663" mass="282706">MPTTRSSTADAEPLDELMADEFDPIGVSTDDLPDFLGEVLVDDYDYEDGEASVSLLVAGEPFLSIPGSAGVTFVLGEPGTGETTVDATLIVDAEWELTIESVRLTARVDGDVLRPTPDEDGTRPEHLDVTTTVDVVVDHAWSLDVNGFEGVDLPPAEIGHTGVVIEATDVVLDVSPTGLSPAIADHDDFDGSSVDDGFVGLFVGDASVSFPDRWPVSGDVVLRGTAIGSGGLSGTIGYEPDVSFDPDAETYTGEGAGSLGDLAFAVTAVEVEFVQTALSTCSIAGELFVPYFDERVVVDLAFDMDGTLTARLVGLPDPGAESVGEVTDEDLVSLEVPGVAAFDVDSFGLVVAGDAEGVGVSVAGTLRPLVGEGGPDVDPGVDDLDLPTIEVPEITIDSDGEVDFEGSWIELPSQRSTELQGIELEVTKLGFGTRDDGWRYVAFGGSIAIVEGIPAGASTEGLRVAWNPDGDGVEVTFDRIGVEFEVPDALAFSGSIAFDPADERYYGDVDLDLLALDTSISATLIVGRETGPDGEAFTFLGVSLDASLPAGIPLFSTGLSIYGMGGLYAHNMEPHRGDREWYALSGEADESWYHASGEPRVDDFDAQWRPSAGAFAFGAGVTLGTSADNGFALGSDLLLVIAFPGPVIMLEGRADVLSSGADVDAEGALRALAVLDGDAGNVTFGIDAAFTKRSADATLLDVRAGVEAHYDFADPSAWYLNLGRREPREDRVRAEALLFTAEGYLMIDADRVATGARAGYDESFEFGPLAVSFEAWVAGHVRLSWQPTHFSGEVLLHGSVELSAFGVGASITADAALGAEALDPFHLHGDVRVALETPWPLPDPEASVSLEWGPVPSPPPVPAPLDGVALGHERVTTRWPLPRSESLLTPDYATAGEGGENGDRLLGYDEGLPTPPDDGTVPPEDVPVVPPDVRPELTFSKSVIDDGDVGVNASTAGPEWRLVGDPTDDGPVEARYGLRDVSLERWDADADGWVDDGPVFGSWAPLPDTRIGAGGAPDEAGTPPTANTKLRLWSVNPYDYGRNTGGAWEEGTDRLLGTYPCYADGRCFRLAGTEVGEELVRETADEVTVTHEQEGWPAFVSNTTGALPSVATLPTDEGTFEALTYAGPSRKDGGGTTRSATIDLDGSHRSVEVTLVLRRDHTHLTATAYGHGVVEDTDIRSVPQEVFDLRPDEGDHVAKAEPIGFERHTVTFDAEPGIDRVVLTSTGTFGIVEVCQATVPIGTLGAGGVEGAAHVRDRLDRWSDEPRVLEPNERYRLVVDTVVEARGVAGGPLADFEHRWPDDGTMREVAYFETSGPPALADVSTPLTPGGNGGNGTDADEVRSFDTLSRYVEGSVPESVTPDGERPSTPRPVYRAYDVGVRFGEAYVETLYAMADRDLRLQVYDADDRPVRDVDGRLGSARWGKAGSRALKRHDRTWLSRVAEECGGVDEETLPHEDVLEDRDPQLVFDPDATLEARLVPALLRETFDGGSDRWSVTGTADVTTDGHDGLDGDAATVTSTVDGEATVALDDDADLGVLSPNDDAVWFRGDRERPDGTYRIVGVDATDGTVTLAGVPDLGDDGTWRIAPERRVELSSAVGADATVRLTDAPGDSSPATWDDYAVTTNLRFTGGASGTAGVVVRDAPDAGRGYRFEVDADEDVYRLVRLDGDASTTLASTDAPPIEDGMDVGLRIQVIDGRVDVFVDDERRLVVDDPDPLGPGGVAVRLADVQGLVVPEVLVEGFGTGSPVAYRFPFTTSLFADFVHQVHSFPGETFEVASEATLEAVPVDTPEAAVPLPDADPDPPGEAEARAYDRVFHALTPGDRPSIDGLDATWLLDGDAPTALLVRSPEPIDWTRTTAAVSCSETALPPETEPDVTKVTDVRYGAPESSADDGEATADGDESVEVLFAETEPPEGHVVERRLTGEEGFTPEPVGEGIDDEFLDRSVLAPYRRVPTPEPGDVGDLPTPGDPFDGFVGEILPPDVDPDGPIPGSVPDGPFFDPSVDPDGPNVGPDAPDSDPDAPDSDPDAPDSDPSDGSSASRPFDPAIDDDRLSAVSDRIGRALRGRNADVEVDPANPLAALEAAAVDPDLVADVGLTDEEYELIEAAAAVRAPGNRVPSREDPAEGSVRIASTSSEIASLAAAAEGDARTPDPDAEWTVDDDGLSASTEGWTGLVRPVEETSSVWETTVSPGASGRAGLLFRLHDETHYHAVAVGDGEVALQRRTGDGVEALRRVPFEHGSEAGPLTLRVRADDTTLWVSVDDVPLFGVDDEFPGGGTAGMFTTADDATFTSLSVHSSVADARLLADAFAEDDPVEADGTAESDASEEPYASGGEDVAGWQVVDEPPYTTRHSRWRTRDGTLEQTSNLYGFVGNRFRQPGTYAVTGDDAWSDYRLSVRLRSEDDDAIGAVFRYRGHDEFYRFSMDHERGYRRLTRRSNGETTVLWADDEPYEVGREYLLTIDCVDDEIVGYLDGERLFAVTDPVIDAGRVGVYCRANVGARFEDVRVTAPGDGWVPYHVFESEPALPAGTRVRIADQPPTDADLPAGVVGRARNGDAAGRLPPTPTTFRLRGPRGTVGHRRTVPPADAFDPCEDVRVVRSADGTGTVLFPDVGDDVSTLRLRLTYRRSIDDDVRTRNGSDEPEETAIDVPLPPTTDESGE</sequence>
<dbReference type="Gene3D" id="2.60.120.560">
    <property type="entry name" value="Exo-inulinase, domain 1"/>
    <property type="match status" value="3"/>
</dbReference>
<comment type="caution">
    <text evidence="2">The sequence shown here is derived from an EMBL/GenBank/DDBJ whole genome shotgun (WGS) entry which is preliminary data.</text>
</comment>
<proteinExistence type="predicted"/>
<feature type="compositionally biased region" description="Acidic residues" evidence="1">
    <location>
        <begin position="2156"/>
        <end position="2166"/>
    </location>
</feature>
<feature type="region of interest" description="Disordered" evidence="1">
    <location>
        <begin position="2316"/>
        <end position="2341"/>
    </location>
</feature>
<dbReference type="EMBL" id="JBHSKV010000023">
    <property type="protein sequence ID" value="MFC5136234.1"/>
    <property type="molecule type" value="Genomic_DNA"/>
</dbReference>
<feature type="region of interest" description="Disordered" evidence="1">
    <location>
        <begin position="1954"/>
        <end position="2056"/>
    </location>
</feature>
<dbReference type="Proteomes" id="UP001596145">
    <property type="component" value="Unassembled WGS sequence"/>
</dbReference>
<feature type="region of interest" description="Disordered" evidence="1">
    <location>
        <begin position="2556"/>
        <end position="2590"/>
    </location>
</feature>
<evidence type="ECO:0000313" key="2">
    <source>
        <dbReference type="EMBL" id="MFC5136234.1"/>
    </source>
</evidence>
<feature type="region of interest" description="Disordered" evidence="1">
    <location>
        <begin position="2147"/>
        <end position="2183"/>
    </location>
</feature>